<dbReference type="InterPro" id="IPR023614">
    <property type="entry name" value="Porin_dom_sf"/>
</dbReference>
<feature type="chain" id="PRO_5041458563" evidence="2">
    <location>
        <begin position="23"/>
        <end position="460"/>
    </location>
</feature>
<dbReference type="KEGG" id="npv:OHM77_07555"/>
<gene>
    <name evidence="3" type="ORF">OHM77_07555</name>
</gene>
<evidence type="ECO:0000313" key="3">
    <source>
        <dbReference type="EMBL" id="WIM04566.1"/>
    </source>
</evidence>
<dbReference type="SUPFAM" id="SSF56935">
    <property type="entry name" value="Porins"/>
    <property type="match status" value="1"/>
</dbReference>
<organism evidence="3">
    <name type="scientific">Candidatus Nitricoxidivorans perseverans</name>
    <dbReference type="NCBI Taxonomy" id="2975601"/>
    <lineage>
        <taxon>Bacteria</taxon>
        <taxon>Pseudomonadati</taxon>
        <taxon>Pseudomonadota</taxon>
        <taxon>Betaproteobacteria</taxon>
        <taxon>Nitrosomonadales</taxon>
        <taxon>Sterolibacteriaceae</taxon>
        <taxon>Candidatus Nitricoxidivorans</taxon>
    </lineage>
</organism>
<reference evidence="3" key="1">
    <citation type="journal article" date="2023" name="Nat. Microbiol.">
        <title>Enrichment and characterization of a nitric oxide-reducing microbial community in a continuous bioreactor.</title>
        <authorList>
            <person name="Garrido-Amador P."/>
            <person name="Stortenbeker N."/>
            <person name="Wessels H.J.C.T."/>
            <person name="Speth D.R."/>
            <person name="Garcia-Heredia I."/>
            <person name="Kartal B."/>
        </authorList>
    </citation>
    <scope>NUCLEOTIDE SEQUENCE</scope>
    <source>
        <strain evidence="3">MAG1</strain>
    </source>
</reference>
<evidence type="ECO:0000256" key="2">
    <source>
        <dbReference type="SAM" id="SignalP"/>
    </source>
</evidence>
<accession>A0AA49FJ47</accession>
<evidence type="ECO:0000256" key="1">
    <source>
        <dbReference type="SAM" id="Coils"/>
    </source>
</evidence>
<feature type="signal peptide" evidence="2">
    <location>
        <begin position="1"/>
        <end position="22"/>
    </location>
</feature>
<protein>
    <submittedName>
        <fullName evidence="3">TonB-dependent receptor</fullName>
    </submittedName>
</protein>
<dbReference type="AlphaFoldDB" id="A0AA49FJ47"/>
<dbReference type="EMBL" id="CP107246">
    <property type="protein sequence ID" value="WIM04566.1"/>
    <property type="molecule type" value="Genomic_DNA"/>
</dbReference>
<name>A0AA49FJ47_9PROT</name>
<keyword evidence="3" id="KW-0675">Receptor</keyword>
<sequence>MNYPSLAVLAASGVLASLPASASDSDLKTLREEIAQMRQAYEQRIAAMEKRLAQAEAAPAVPAASGAGEGKASAFNPEIGLVLQGRAKKMKAVAERAVSGYWPAGHAHGDERGFSLEHSELILSASIDPDFRGAARLAVAGDGSVEVEEASVSTLGLGNGLSVRAGRFASEIGYQNAQHAHEWDFADASLMQKVLFGDEGYRQDGLQVKWVAPTDLFLQFGAEIGRGATFPGSNRNQNGVGATALFAKLGGDVGASHAWQAGFSFHHARSRNRETHFEDTNEVEAKGLFTGRSRTAIADFVWKWAPDGNAKERGIKLQTEFFRRTESGTFGCGGPVTSTDTTTCTDGVALGDLRTRQGGGYAQAVWQFMPRWRAGYRHDWLNKGAKSYAATAVFAVLDPGNQYFADYKPRRDSVMLDWSNSEFSRLRLQYARDRAMRGVADNQVTLQYIMSLGAHGAHRF</sequence>
<proteinExistence type="predicted"/>
<keyword evidence="2" id="KW-0732">Signal</keyword>
<dbReference type="Proteomes" id="UP001234916">
    <property type="component" value="Chromosome"/>
</dbReference>
<feature type="coiled-coil region" evidence="1">
    <location>
        <begin position="20"/>
        <end position="58"/>
    </location>
</feature>
<keyword evidence="1" id="KW-0175">Coiled coil</keyword>
<dbReference type="Gene3D" id="2.40.160.10">
    <property type="entry name" value="Porin"/>
    <property type="match status" value="1"/>
</dbReference>